<sequence length="79" mass="9263">MGLRAEDPPLFCRRGWSMDSSLSVLNAQRALIMELLLCFSLDLLHHLLLAKRVIRLQRAQHWRQQSTAWQTSTCQQRQC</sequence>
<organism evidence="1 2">
    <name type="scientific">Apatococcus fuscideae</name>
    <dbReference type="NCBI Taxonomy" id="2026836"/>
    <lineage>
        <taxon>Eukaryota</taxon>
        <taxon>Viridiplantae</taxon>
        <taxon>Chlorophyta</taxon>
        <taxon>core chlorophytes</taxon>
        <taxon>Trebouxiophyceae</taxon>
        <taxon>Chlorellales</taxon>
        <taxon>Chlorellaceae</taxon>
        <taxon>Apatococcus</taxon>
    </lineage>
</organism>
<name>A0AAW1SI26_9CHLO</name>
<keyword evidence="2" id="KW-1185">Reference proteome</keyword>
<reference evidence="1 2" key="1">
    <citation type="journal article" date="2024" name="Nat. Commun.">
        <title>Phylogenomics reveals the evolutionary origins of lichenization in chlorophyte algae.</title>
        <authorList>
            <person name="Puginier C."/>
            <person name="Libourel C."/>
            <person name="Otte J."/>
            <person name="Skaloud P."/>
            <person name="Haon M."/>
            <person name="Grisel S."/>
            <person name="Petersen M."/>
            <person name="Berrin J.G."/>
            <person name="Delaux P.M."/>
            <person name="Dal Grande F."/>
            <person name="Keller J."/>
        </authorList>
    </citation>
    <scope>NUCLEOTIDE SEQUENCE [LARGE SCALE GENOMIC DNA]</scope>
    <source>
        <strain evidence="1 2">SAG 2523</strain>
    </source>
</reference>
<dbReference type="EMBL" id="JALJOV010001603">
    <property type="protein sequence ID" value="KAK9845614.1"/>
    <property type="molecule type" value="Genomic_DNA"/>
</dbReference>
<proteinExistence type="predicted"/>
<evidence type="ECO:0000313" key="2">
    <source>
        <dbReference type="Proteomes" id="UP001485043"/>
    </source>
</evidence>
<comment type="caution">
    <text evidence="1">The sequence shown here is derived from an EMBL/GenBank/DDBJ whole genome shotgun (WGS) entry which is preliminary data.</text>
</comment>
<accession>A0AAW1SI26</accession>
<gene>
    <name evidence="1" type="ORF">WJX84_000538</name>
</gene>
<protein>
    <submittedName>
        <fullName evidence="1">Uncharacterized protein</fullName>
    </submittedName>
</protein>
<evidence type="ECO:0000313" key="1">
    <source>
        <dbReference type="EMBL" id="KAK9845614.1"/>
    </source>
</evidence>
<dbReference type="Proteomes" id="UP001485043">
    <property type="component" value="Unassembled WGS sequence"/>
</dbReference>
<dbReference type="AlphaFoldDB" id="A0AAW1SI26"/>